<feature type="domain" description="GATOR1 complex protein NPRL3 C-terminal HTH" evidence="7">
    <location>
        <begin position="724"/>
        <end position="781"/>
    </location>
</feature>
<dbReference type="GO" id="GO:0005774">
    <property type="term" value="C:vacuolar membrane"/>
    <property type="evidence" value="ECO:0007669"/>
    <property type="project" value="UniProtKB-SubCell"/>
</dbReference>
<feature type="region of interest" description="Disordered" evidence="6">
    <location>
        <begin position="81"/>
        <end position="148"/>
    </location>
</feature>
<dbReference type="InterPro" id="IPR056603">
    <property type="entry name" value="HTH_NPRL3"/>
</dbReference>
<feature type="region of interest" description="Disordered" evidence="6">
    <location>
        <begin position="625"/>
        <end position="660"/>
    </location>
</feature>
<dbReference type="GO" id="GO:0034198">
    <property type="term" value="P:cellular response to amino acid starvation"/>
    <property type="evidence" value="ECO:0007669"/>
    <property type="project" value="TreeGrafter"/>
</dbReference>
<evidence type="ECO:0000256" key="2">
    <source>
        <dbReference type="ARBA" id="ARBA00017880"/>
    </source>
</evidence>
<dbReference type="Pfam" id="PF24064">
    <property type="entry name" value="HTH_NPRL3"/>
    <property type="match status" value="1"/>
</dbReference>
<dbReference type="GO" id="GO:1904262">
    <property type="term" value="P:negative regulation of TORC1 signaling"/>
    <property type="evidence" value="ECO:0007669"/>
    <property type="project" value="TreeGrafter"/>
</dbReference>
<comment type="similarity">
    <text evidence="1 5">Belongs to the NPR3 family.</text>
</comment>
<feature type="region of interest" description="Disordered" evidence="6">
    <location>
        <begin position="1"/>
        <end position="23"/>
    </location>
</feature>
<evidence type="ECO:0000256" key="5">
    <source>
        <dbReference type="RuleBase" id="RU368069"/>
    </source>
</evidence>
<proteinExistence type="inferred from homology"/>
<organism evidence="8 9">
    <name type="scientific">Scytalidium lignicola</name>
    <name type="common">Hyphomycete</name>
    <dbReference type="NCBI Taxonomy" id="5539"/>
    <lineage>
        <taxon>Eukaryota</taxon>
        <taxon>Fungi</taxon>
        <taxon>Dikarya</taxon>
        <taxon>Ascomycota</taxon>
        <taxon>Pezizomycotina</taxon>
        <taxon>Leotiomycetes</taxon>
        <taxon>Leotiomycetes incertae sedis</taxon>
        <taxon>Scytalidium</taxon>
    </lineage>
</organism>
<feature type="compositionally biased region" description="Low complexity" evidence="6">
    <location>
        <begin position="625"/>
        <end position="637"/>
    </location>
</feature>
<feature type="region of interest" description="Disordered" evidence="6">
    <location>
        <begin position="261"/>
        <end position="288"/>
    </location>
</feature>
<dbReference type="GO" id="GO:1990130">
    <property type="term" value="C:GATOR1 complex"/>
    <property type="evidence" value="ECO:0007669"/>
    <property type="project" value="TreeGrafter"/>
</dbReference>
<dbReference type="PANTHER" id="PTHR13153">
    <property type="entry name" value="CGTHBA PROTEIN -14 GENE PROTEIN"/>
    <property type="match status" value="1"/>
</dbReference>
<protein>
    <recommendedName>
        <fullName evidence="2 5">Nitrogen permease regulator 3</fullName>
    </recommendedName>
    <alternativeName>
        <fullName evidence="4 5">Required for meiotic nuclear division protein 11</fullName>
    </alternativeName>
</protein>
<evidence type="ECO:0000256" key="3">
    <source>
        <dbReference type="ARBA" id="ARBA00025376"/>
    </source>
</evidence>
<keyword evidence="5" id="KW-0732">Signal</keyword>
<evidence type="ECO:0000313" key="9">
    <source>
        <dbReference type="Proteomes" id="UP000258309"/>
    </source>
</evidence>
<dbReference type="PROSITE" id="PS51808">
    <property type="entry name" value="CHCH"/>
    <property type="match status" value="1"/>
</dbReference>
<dbReference type="Pfam" id="PF03666">
    <property type="entry name" value="NPR3"/>
    <property type="match status" value="1"/>
</dbReference>
<feature type="non-terminal residue" evidence="8">
    <location>
        <position position="787"/>
    </location>
</feature>
<keyword evidence="5" id="KW-0469">Meiosis</keyword>
<dbReference type="STRING" id="5539.A0A3E2HPR6"/>
<dbReference type="OrthoDB" id="18648at2759"/>
<dbReference type="EMBL" id="NCSJ02000009">
    <property type="protein sequence ID" value="RFU35358.1"/>
    <property type="molecule type" value="Genomic_DNA"/>
</dbReference>
<evidence type="ECO:0000259" key="7">
    <source>
        <dbReference type="Pfam" id="PF24064"/>
    </source>
</evidence>
<dbReference type="GO" id="GO:0051321">
    <property type="term" value="P:meiotic cell cycle"/>
    <property type="evidence" value="ECO:0007669"/>
    <property type="project" value="UniProtKB-UniRule"/>
</dbReference>
<gene>
    <name evidence="8" type="ORF">B7463_g1013</name>
</gene>
<dbReference type="PANTHER" id="PTHR13153:SF5">
    <property type="entry name" value="GATOR COMPLEX PROTEIN NPRL3"/>
    <property type="match status" value="1"/>
</dbReference>
<keyword evidence="9" id="KW-1185">Reference proteome</keyword>
<comment type="subcellular location">
    <subcellularLocation>
        <location evidence="5">Vacuole membrane</location>
        <topology evidence="5">Peripheral membrane protein</topology>
    </subcellularLocation>
</comment>
<comment type="function">
    <text evidence="3 5">Mediates inactivation of the TORC1 complex in response to amino acid starvation. Required for meiotic nuclear division.</text>
</comment>
<feature type="compositionally biased region" description="Basic and acidic residues" evidence="6">
    <location>
        <begin position="643"/>
        <end position="652"/>
    </location>
</feature>
<dbReference type="GO" id="GO:0038202">
    <property type="term" value="P:TORC1 signaling"/>
    <property type="evidence" value="ECO:0007669"/>
    <property type="project" value="TreeGrafter"/>
</dbReference>
<feature type="compositionally biased region" description="Basic and acidic residues" evidence="6">
    <location>
        <begin position="81"/>
        <end position="92"/>
    </location>
</feature>
<evidence type="ECO:0000256" key="6">
    <source>
        <dbReference type="SAM" id="MobiDB-lite"/>
    </source>
</evidence>
<feature type="non-terminal residue" evidence="8">
    <location>
        <position position="1"/>
    </location>
</feature>
<dbReference type="InterPro" id="IPR005365">
    <property type="entry name" value="Npr3"/>
</dbReference>
<dbReference type="AlphaFoldDB" id="A0A3E2HPR6"/>
<dbReference type="OMA" id="CNLAFRY"/>
<accession>A0A3E2HPR6</accession>
<sequence length="787" mass="88777">MSQLGGPGGRQALTKPVPPERGSFPLDHYGECKDVMTSYLACIKKVRGMNDPECRNLAKSYLSCRMDRNLMARDEFKNLGFDNEKPNGEDGPRFVFHYPPRPNTAASQREPRYGTELDQSELEEKQDLDGYSSDSDPDDGGFQIHKSLGKLNFGEKNGKRKSHTPDLLEGDDHYDLPNGEQVVPWEHLLEFSTQDLESILTPSRDYHKRKFELSLDPFYFISYPMHIREDGLWKKKRSNKNKKASQGDINPGTTLLDESVSIEAETETEPEPAKPATGDTTSEDGEDHGSMTMFNVVFVLNVPKEEEDGRILDIYEYVIKKFSKALKHTQAQSNYVLKESEMILAMKEKSREERRPMSWLWNEILGRSTLACAIRDVATAISQNKIATIHLATNPPLDLSLQVPVPSFLTSLPSPTERSMPGLLLTTANPLLDEDGNEDPTHLNKHFALLLLDDQEKIITEIEKDNTELSAPLVQYIKHSKPTLSFQQVAQTESIMLSDIRVLAQHLIYWRRAIAIPPLHARDTYIVSSNCDSRKLPSASVAWTKAFPLAPALPTFLASLSAAPRPYKSFSPSKDHRATYMDMLSWLIRGGWVTQLKTFAWVLVWPEIIYEVDYSLRLERLSASKSPSRVSKSTSTESTDESGVDRMSDKDPSAPLSVEQAAERARLQRLAAKASAEAAADAKEFAKRPLPTATDHPSSNNAPHLQGMHPHIITDPHKVNHDDSLYIAAIGKRFTDPKVKEAWGKFVKYFNGKEALENIGLREGMKRKETWGILMQFQEHLLVTKHW</sequence>
<reference evidence="8 9" key="1">
    <citation type="submission" date="2018-05" db="EMBL/GenBank/DDBJ databases">
        <title>Draft genome sequence of Scytalidium lignicola DSM 105466, a ubiquitous saprotrophic fungus.</title>
        <authorList>
            <person name="Buettner E."/>
            <person name="Gebauer A.M."/>
            <person name="Hofrichter M."/>
            <person name="Liers C."/>
            <person name="Kellner H."/>
        </authorList>
    </citation>
    <scope>NUCLEOTIDE SEQUENCE [LARGE SCALE GENOMIC DNA]</scope>
    <source>
        <strain evidence="8 9">DSM 105466</strain>
    </source>
</reference>
<evidence type="ECO:0000256" key="4">
    <source>
        <dbReference type="ARBA" id="ARBA00030028"/>
    </source>
</evidence>
<dbReference type="GO" id="GO:0010508">
    <property type="term" value="P:positive regulation of autophagy"/>
    <property type="evidence" value="ECO:0007669"/>
    <property type="project" value="TreeGrafter"/>
</dbReference>
<dbReference type="Proteomes" id="UP000258309">
    <property type="component" value="Unassembled WGS sequence"/>
</dbReference>
<name>A0A3E2HPR6_SCYLI</name>
<comment type="caution">
    <text evidence="8">The sequence shown here is derived from an EMBL/GenBank/DDBJ whole genome shotgun (WGS) entry which is preliminary data.</text>
</comment>
<feature type="region of interest" description="Disordered" evidence="6">
    <location>
        <begin position="153"/>
        <end position="172"/>
    </location>
</feature>
<evidence type="ECO:0000313" key="8">
    <source>
        <dbReference type="EMBL" id="RFU35358.1"/>
    </source>
</evidence>
<evidence type="ECO:0000256" key="1">
    <source>
        <dbReference type="ARBA" id="ARBA00010546"/>
    </source>
</evidence>
<feature type="compositionally biased region" description="Basic and acidic residues" evidence="6">
    <location>
        <begin position="163"/>
        <end position="172"/>
    </location>
</feature>